<gene>
    <name evidence="1" type="ORF">K3G42_001857</name>
</gene>
<reference evidence="1" key="1">
    <citation type="submission" date="2021-08" db="EMBL/GenBank/DDBJ databases">
        <title>The first chromosome-level gecko genome reveals the dynamic sex chromosomes of Neotropical dwarf geckos (Sphaerodactylidae: Sphaerodactylus).</title>
        <authorList>
            <person name="Pinto B.J."/>
            <person name="Keating S.E."/>
            <person name="Gamble T."/>
        </authorList>
    </citation>
    <scope>NUCLEOTIDE SEQUENCE</scope>
    <source>
        <strain evidence="1">TG3544</strain>
    </source>
</reference>
<evidence type="ECO:0000313" key="2">
    <source>
        <dbReference type="Proteomes" id="UP000827872"/>
    </source>
</evidence>
<proteinExistence type="predicted"/>
<comment type="caution">
    <text evidence="1">The sequence shown here is derived from an EMBL/GenBank/DDBJ whole genome shotgun (WGS) entry which is preliminary data.</text>
</comment>
<sequence>MCGVGWQLAPEVRSDGQKEFGSGGRNVAPHICPGKADLQGGGKETPPPRPHTQLQLLPHTRNQGESSALADPGILKRMPPPPSPTTHIAERQEVSQGGRRGISKHPPRIPHQEQLGGGVLTPSTPTLWRCIKGGPG</sequence>
<evidence type="ECO:0000313" key="1">
    <source>
        <dbReference type="EMBL" id="KAH8006302.1"/>
    </source>
</evidence>
<name>A0ACB8FLZ4_9SAUR</name>
<organism evidence="1 2">
    <name type="scientific">Sphaerodactylus townsendi</name>
    <dbReference type="NCBI Taxonomy" id="933632"/>
    <lineage>
        <taxon>Eukaryota</taxon>
        <taxon>Metazoa</taxon>
        <taxon>Chordata</taxon>
        <taxon>Craniata</taxon>
        <taxon>Vertebrata</taxon>
        <taxon>Euteleostomi</taxon>
        <taxon>Lepidosauria</taxon>
        <taxon>Squamata</taxon>
        <taxon>Bifurcata</taxon>
        <taxon>Gekkota</taxon>
        <taxon>Sphaerodactylidae</taxon>
        <taxon>Sphaerodactylus</taxon>
    </lineage>
</organism>
<dbReference type="EMBL" id="CM037619">
    <property type="protein sequence ID" value="KAH8006302.1"/>
    <property type="molecule type" value="Genomic_DNA"/>
</dbReference>
<accession>A0ACB8FLZ4</accession>
<protein>
    <submittedName>
        <fullName evidence="1">Uncharacterized protein</fullName>
    </submittedName>
</protein>
<keyword evidence="2" id="KW-1185">Reference proteome</keyword>
<dbReference type="Proteomes" id="UP000827872">
    <property type="component" value="Linkage Group LG06"/>
</dbReference>